<keyword evidence="8" id="KW-0406">Ion transport</keyword>
<keyword evidence="9 12" id="KW-0472">Membrane</keyword>
<dbReference type="RefSeq" id="WP_092746388.1">
    <property type="nucleotide sequence ID" value="NZ_FMYL01000001.1"/>
</dbReference>
<evidence type="ECO:0000256" key="11">
    <source>
        <dbReference type="ARBA" id="ARBA00045497"/>
    </source>
</evidence>
<dbReference type="STRING" id="1219383.SAMN05421733_101111"/>
<dbReference type="PANTHER" id="PTHR46494">
    <property type="entry name" value="CORA FAMILY METAL ION TRANSPORTER (EUROFUNG)"/>
    <property type="match status" value="1"/>
</dbReference>
<keyword evidence="4" id="KW-1003">Cell membrane</keyword>
<evidence type="ECO:0000256" key="4">
    <source>
        <dbReference type="ARBA" id="ARBA00022475"/>
    </source>
</evidence>
<comment type="similarity">
    <text evidence="2">Belongs to the CorA metal ion transporter (MIT) (TC 1.A.35) family.</text>
</comment>
<feature type="transmembrane region" description="Helical" evidence="12">
    <location>
        <begin position="305"/>
        <end position="326"/>
    </location>
</feature>
<dbReference type="Pfam" id="PF01544">
    <property type="entry name" value="CorA"/>
    <property type="match status" value="1"/>
</dbReference>
<accession>A0A1G6GH35</accession>
<keyword evidence="6" id="KW-0460">Magnesium</keyword>
<dbReference type="InterPro" id="IPR002523">
    <property type="entry name" value="MgTranspt_CorA/ZnTranspt_ZntB"/>
</dbReference>
<dbReference type="Proteomes" id="UP000242501">
    <property type="component" value="Unassembled WGS sequence"/>
</dbReference>
<dbReference type="FunFam" id="1.20.58.340:FF:000004">
    <property type="entry name" value="Magnesium transport protein CorA"/>
    <property type="match status" value="1"/>
</dbReference>
<keyword evidence="14" id="KW-1185">Reference proteome</keyword>
<dbReference type="InterPro" id="IPR045863">
    <property type="entry name" value="CorA_TM1_TM2"/>
</dbReference>
<evidence type="ECO:0000256" key="6">
    <source>
        <dbReference type="ARBA" id="ARBA00022842"/>
    </source>
</evidence>
<dbReference type="PANTHER" id="PTHR46494:SF1">
    <property type="entry name" value="CORA FAMILY METAL ION TRANSPORTER (EUROFUNG)"/>
    <property type="match status" value="1"/>
</dbReference>
<organism evidence="13 14">
    <name type="scientific">Acinetobacter boissieri</name>
    <dbReference type="NCBI Taxonomy" id="1219383"/>
    <lineage>
        <taxon>Bacteria</taxon>
        <taxon>Pseudomonadati</taxon>
        <taxon>Pseudomonadota</taxon>
        <taxon>Gammaproteobacteria</taxon>
        <taxon>Moraxellales</taxon>
        <taxon>Moraxellaceae</taxon>
        <taxon>Acinetobacter</taxon>
    </lineage>
</organism>
<gene>
    <name evidence="13" type="ORF">SAMN05421733_101111</name>
</gene>
<proteinExistence type="inferred from homology"/>
<keyword evidence="5 12" id="KW-0812">Transmembrane</keyword>
<dbReference type="OrthoDB" id="9803416at2"/>
<dbReference type="Gene3D" id="1.20.58.340">
    <property type="entry name" value="Magnesium transport protein CorA, transmembrane region"/>
    <property type="match status" value="2"/>
</dbReference>
<evidence type="ECO:0000256" key="3">
    <source>
        <dbReference type="ARBA" id="ARBA00022448"/>
    </source>
</evidence>
<sequence>MKNYYFYRHKDTGVLSVSQQHVSQEQIAFVWIDCVREDIVHAADLWQEKIKMHADLIVNEFHVADILNIEHPCGFDTMEEYDFLTFRKIMTPADQQILDNQSTEQHQSEFGLLTTPVNFIITEKYLITVRERGNKSILNYLDRLAGVLEKNVAEQHKLRRLPSNPLNLALRLLNSMIDDYLGLRTPLTRRVEFWQTELLQGKHYFKQWQQLLQENMAFQQVENLCEEQIETLQELRDEVVENHHHVHDAPSSVDSLDLILVRINDLVSHVERTQKHTSRLRQSIQSAIDLHFSAISNQTNENMRILAIITAIFAPLTLLTGIYGMNFESIPGLKSPEGFWVMLVAMLLTTLLLTFYFYRRHLVGRGEKSVVDMLSQSNQKNVNLFTILSVEPIKKTIKEVEKMAKGEK</sequence>
<comment type="catalytic activity">
    <reaction evidence="10">
        <text>Mg(2+)(in) = Mg(2+)(out)</text>
        <dbReference type="Rhea" id="RHEA:29827"/>
        <dbReference type="ChEBI" id="CHEBI:18420"/>
    </reaction>
</comment>
<evidence type="ECO:0000313" key="14">
    <source>
        <dbReference type="Proteomes" id="UP000242501"/>
    </source>
</evidence>
<evidence type="ECO:0000256" key="2">
    <source>
        <dbReference type="ARBA" id="ARBA00009765"/>
    </source>
</evidence>
<dbReference type="InterPro" id="IPR045861">
    <property type="entry name" value="CorA_cytoplasmic_dom"/>
</dbReference>
<evidence type="ECO:0000256" key="12">
    <source>
        <dbReference type="SAM" id="Phobius"/>
    </source>
</evidence>
<evidence type="ECO:0000256" key="5">
    <source>
        <dbReference type="ARBA" id="ARBA00022692"/>
    </source>
</evidence>
<comment type="function">
    <text evidence="11">Mediates influx of magnesium ions. Alternates between open and closed states. Activated by low cytoplasmic Mg(2+) levels. Inactive when cytoplasmic Mg(2+) levels are high.</text>
</comment>
<evidence type="ECO:0000256" key="1">
    <source>
        <dbReference type="ARBA" id="ARBA00004651"/>
    </source>
</evidence>
<dbReference type="CDD" id="cd12822">
    <property type="entry name" value="TmCorA-like"/>
    <property type="match status" value="1"/>
</dbReference>
<evidence type="ECO:0000256" key="10">
    <source>
        <dbReference type="ARBA" id="ARBA00034269"/>
    </source>
</evidence>
<dbReference type="GO" id="GO:0050897">
    <property type="term" value="F:cobalt ion binding"/>
    <property type="evidence" value="ECO:0007669"/>
    <property type="project" value="TreeGrafter"/>
</dbReference>
<protein>
    <submittedName>
        <fullName evidence="13">Mg2+ and Co2+ transporter CorA</fullName>
    </submittedName>
</protein>
<dbReference type="SUPFAM" id="SSF144083">
    <property type="entry name" value="Magnesium transport protein CorA, transmembrane region"/>
    <property type="match status" value="1"/>
</dbReference>
<dbReference type="GO" id="GO:0015095">
    <property type="term" value="F:magnesium ion transmembrane transporter activity"/>
    <property type="evidence" value="ECO:0007669"/>
    <property type="project" value="TreeGrafter"/>
</dbReference>
<dbReference type="Gene3D" id="3.30.460.20">
    <property type="entry name" value="CorA soluble domain-like"/>
    <property type="match status" value="1"/>
</dbReference>
<dbReference type="AlphaFoldDB" id="A0A1G6GH35"/>
<dbReference type="GO" id="GO:0005886">
    <property type="term" value="C:plasma membrane"/>
    <property type="evidence" value="ECO:0007669"/>
    <property type="project" value="UniProtKB-SubCell"/>
</dbReference>
<reference evidence="14" key="1">
    <citation type="submission" date="2016-09" db="EMBL/GenBank/DDBJ databases">
        <authorList>
            <person name="Varghese N."/>
            <person name="Submissions S."/>
        </authorList>
    </citation>
    <scope>NUCLEOTIDE SEQUENCE [LARGE SCALE GENOMIC DNA]</scope>
    <source>
        <strain evidence="14">ANC 4422</strain>
    </source>
</reference>
<feature type="transmembrane region" description="Helical" evidence="12">
    <location>
        <begin position="338"/>
        <end position="358"/>
    </location>
</feature>
<dbReference type="SUPFAM" id="SSF143865">
    <property type="entry name" value="CorA soluble domain-like"/>
    <property type="match status" value="1"/>
</dbReference>
<evidence type="ECO:0000313" key="13">
    <source>
        <dbReference type="EMBL" id="SDB81264.1"/>
    </source>
</evidence>
<evidence type="ECO:0000256" key="8">
    <source>
        <dbReference type="ARBA" id="ARBA00023065"/>
    </source>
</evidence>
<evidence type="ECO:0000256" key="9">
    <source>
        <dbReference type="ARBA" id="ARBA00023136"/>
    </source>
</evidence>
<comment type="subcellular location">
    <subcellularLocation>
        <location evidence="1">Cell membrane</location>
        <topology evidence="1">Multi-pass membrane protein</topology>
    </subcellularLocation>
</comment>
<dbReference type="EMBL" id="FMYL01000001">
    <property type="protein sequence ID" value="SDB81264.1"/>
    <property type="molecule type" value="Genomic_DNA"/>
</dbReference>
<dbReference type="GO" id="GO:0000287">
    <property type="term" value="F:magnesium ion binding"/>
    <property type="evidence" value="ECO:0007669"/>
    <property type="project" value="TreeGrafter"/>
</dbReference>
<keyword evidence="3" id="KW-0813">Transport</keyword>
<name>A0A1G6GH35_9GAMM</name>
<keyword evidence="7 12" id="KW-1133">Transmembrane helix</keyword>
<dbReference type="GO" id="GO:0015087">
    <property type="term" value="F:cobalt ion transmembrane transporter activity"/>
    <property type="evidence" value="ECO:0007669"/>
    <property type="project" value="TreeGrafter"/>
</dbReference>
<evidence type="ECO:0000256" key="7">
    <source>
        <dbReference type="ARBA" id="ARBA00022989"/>
    </source>
</evidence>